<dbReference type="AlphaFoldDB" id="A0A4U1CMG8"/>
<dbReference type="GO" id="GO:0005524">
    <property type="term" value="F:ATP binding"/>
    <property type="evidence" value="ECO:0007669"/>
    <property type="project" value="UniProtKB-KW"/>
</dbReference>
<dbReference type="EMBL" id="SWBQ01000001">
    <property type="protein sequence ID" value="TKC09067.1"/>
    <property type="molecule type" value="Genomic_DNA"/>
</dbReference>
<reference evidence="12 13" key="1">
    <citation type="submission" date="2019-04" db="EMBL/GenBank/DDBJ databases">
        <title>Pedobacter sp. RP-3-15 sp. nov., isolated from Arctic soil.</title>
        <authorList>
            <person name="Dahal R.H."/>
            <person name="Kim D.-U."/>
        </authorList>
    </citation>
    <scope>NUCLEOTIDE SEQUENCE [LARGE SCALE GENOMIC DNA]</scope>
    <source>
        <strain evidence="12 13">RP-3-15</strain>
    </source>
</reference>
<keyword evidence="8" id="KW-0902">Two-component regulatory system</keyword>
<keyword evidence="13" id="KW-1185">Reference proteome</keyword>
<protein>
    <recommendedName>
        <fullName evidence="2">histidine kinase</fullName>
        <ecNumber evidence="2">2.7.13.3</ecNumber>
    </recommendedName>
</protein>
<dbReference type="InterPro" id="IPR036890">
    <property type="entry name" value="HATPase_C_sf"/>
</dbReference>
<dbReference type="InterPro" id="IPR005467">
    <property type="entry name" value="His_kinase_dom"/>
</dbReference>
<evidence type="ECO:0000313" key="12">
    <source>
        <dbReference type="EMBL" id="TKC09067.1"/>
    </source>
</evidence>
<keyword evidence="10" id="KW-0472">Membrane</keyword>
<evidence type="ECO:0000256" key="2">
    <source>
        <dbReference type="ARBA" id="ARBA00012438"/>
    </source>
</evidence>
<sequence length="687" mass="78797">MLNLIRRQKIIITPYLPMKTYYFSLVLLLIAIKSDAQSPAPDRYLDSLNQLIKITKSDSIKARNYFLLSDYWREQDTAKARAYLEKGKVLGDKYPFMKAFYYSYLGNYYLGIDDAKSEINFLKADKGLSVFKTKEAYQERAGAWHNYALVQQHQDDHRGALDALINHVLPLSKKAGDKIWLGTEYISIAAIFMNLKQYNKAIPYLNQGIELFQNAPRSQYFLLVNAYLTASDNYFGLENYKLSKKYLDLAKTVLDKSKNIASQYRIEIFLLDYYKCATTYFVATKQYQKAIAHADEGIKLARELDDNYSLQEIAFDKHTILVEQKRYPEAEKILTGLVTQKETYSLTQNRLKTFNALASLYHTTGDMVKAYTWLKKSKILGDSLNESKLKTDVSNLEIKYKTAEKEKKILSLHAENENANYKIKQNRLLSWLLGLISLFLLAIAILGWLFYRNSKKLAAQKELNHQQQLTDIERQKQIDMVQVMLNTKEDEQNRVARDLHDGLGGMLSTAKVNLLHYTQEKNDNTDAELGNVVLQLENAITELRRIAHNMIPGMLLKLGLEAALRDLCDTLSTQNLDVVFQWLNIKNELPVQEQITIYRIVQEALANAVKHADAKNILLQCTQSDDVFFITIDDDGKGFNVDTPVKNQGIGLKNIKSRVEHLNGTIEILSKENEQGTSINIELHVTI</sequence>
<evidence type="ECO:0000256" key="1">
    <source>
        <dbReference type="ARBA" id="ARBA00000085"/>
    </source>
</evidence>
<keyword evidence="4" id="KW-0808">Transferase</keyword>
<dbReference type="Gene3D" id="3.30.565.10">
    <property type="entry name" value="Histidine kinase-like ATPase, C-terminal domain"/>
    <property type="match status" value="1"/>
</dbReference>
<comment type="caution">
    <text evidence="12">The sequence shown here is derived from an EMBL/GenBank/DDBJ whole genome shotgun (WGS) entry which is preliminary data.</text>
</comment>
<keyword evidence="5" id="KW-0547">Nucleotide-binding</keyword>
<evidence type="ECO:0000256" key="7">
    <source>
        <dbReference type="ARBA" id="ARBA00022840"/>
    </source>
</evidence>
<organism evidence="12 13">
    <name type="scientific">Pedobacter frigoris</name>
    <dbReference type="NCBI Taxonomy" id="2571272"/>
    <lineage>
        <taxon>Bacteria</taxon>
        <taxon>Pseudomonadati</taxon>
        <taxon>Bacteroidota</taxon>
        <taxon>Sphingobacteriia</taxon>
        <taxon>Sphingobacteriales</taxon>
        <taxon>Sphingobacteriaceae</taxon>
        <taxon>Pedobacter</taxon>
    </lineage>
</organism>
<feature type="coiled-coil region" evidence="9">
    <location>
        <begin position="386"/>
        <end position="413"/>
    </location>
</feature>
<gene>
    <name evidence="12" type="ORF">FA047_02935</name>
</gene>
<dbReference type="Pfam" id="PF02518">
    <property type="entry name" value="HATPase_c"/>
    <property type="match status" value="1"/>
</dbReference>
<evidence type="ECO:0000256" key="8">
    <source>
        <dbReference type="ARBA" id="ARBA00023012"/>
    </source>
</evidence>
<dbReference type="PANTHER" id="PTHR24421:SF10">
    <property type="entry name" value="NITRATE_NITRITE SENSOR PROTEIN NARQ"/>
    <property type="match status" value="1"/>
</dbReference>
<keyword evidence="9" id="KW-0175">Coiled coil</keyword>
<keyword evidence="7" id="KW-0067">ATP-binding</keyword>
<dbReference type="SUPFAM" id="SSF55874">
    <property type="entry name" value="ATPase domain of HSP90 chaperone/DNA topoisomerase II/histidine kinase"/>
    <property type="match status" value="1"/>
</dbReference>
<comment type="catalytic activity">
    <reaction evidence="1">
        <text>ATP + protein L-histidine = ADP + protein N-phospho-L-histidine.</text>
        <dbReference type="EC" id="2.7.13.3"/>
    </reaction>
</comment>
<dbReference type="SMART" id="SM00028">
    <property type="entry name" value="TPR"/>
    <property type="match status" value="3"/>
</dbReference>
<dbReference type="InterPro" id="IPR019734">
    <property type="entry name" value="TPR_rpt"/>
</dbReference>
<dbReference type="Proteomes" id="UP000307244">
    <property type="component" value="Unassembled WGS sequence"/>
</dbReference>
<keyword evidence="10" id="KW-0812">Transmembrane</keyword>
<evidence type="ECO:0000256" key="4">
    <source>
        <dbReference type="ARBA" id="ARBA00022679"/>
    </source>
</evidence>
<dbReference type="RefSeq" id="WP_136834482.1">
    <property type="nucleotide sequence ID" value="NZ_SWBQ01000001.1"/>
</dbReference>
<dbReference type="PANTHER" id="PTHR24421">
    <property type="entry name" value="NITRATE/NITRITE SENSOR PROTEIN NARX-RELATED"/>
    <property type="match status" value="1"/>
</dbReference>
<feature type="transmembrane region" description="Helical" evidence="10">
    <location>
        <begin position="428"/>
        <end position="451"/>
    </location>
</feature>
<keyword evidence="3" id="KW-0597">Phosphoprotein</keyword>
<dbReference type="OrthoDB" id="9778366at2"/>
<evidence type="ECO:0000256" key="9">
    <source>
        <dbReference type="SAM" id="Coils"/>
    </source>
</evidence>
<dbReference type="SUPFAM" id="SSF48452">
    <property type="entry name" value="TPR-like"/>
    <property type="match status" value="2"/>
</dbReference>
<dbReference type="InterPro" id="IPR050482">
    <property type="entry name" value="Sensor_HK_TwoCompSys"/>
</dbReference>
<dbReference type="CDD" id="cd16917">
    <property type="entry name" value="HATPase_UhpB-NarQ-NarX-like"/>
    <property type="match status" value="1"/>
</dbReference>
<dbReference type="Pfam" id="PF07730">
    <property type="entry name" value="HisKA_3"/>
    <property type="match status" value="1"/>
</dbReference>
<evidence type="ECO:0000256" key="5">
    <source>
        <dbReference type="ARBA" id="ARBA00022741"/>
    </source>
</evidence>
<name>A0A4U1CMG8_9SPHI</name>
<evidence type="ECO:0000313" key="13">
    <source>
        <dbReference type="Proteomes" id="UP000307244"/>
    </source>
</evidence>
<evidence type="ECO:0000256" key="6">
    <source>
        <dbReference type="ARBA" id="ARBA00022777"/>
    </source>
</evidence>
<evidence type="ECO:0000256" key="10">
    <source>
        <dbReference type="SAM" id="Phobius"/>
    </source>
</evidence>
<proteinExistence type="predicted"/>
<evidence type="ECO:0000259" key="11">
    <source>
        <dbReference type="PROSITE" id="PS50109"/>
    </source>
</evidence>
<feature type="domain" description="Histidine kinase" evidence="11">
    <location>
        <begin position="494"/>
        <end position="687"/>
    </location>
</feature>
<keyword evidence="6 12" id="KW-0418">Kinase</keyword>
<dbReference type="GO" id="GO:0046983">
    <property type="term" value="F:protein dimerization activity"/>
    <property type="evidence" value="ECO:0007669"/>
    <property type="project" value="InterPro"/>
</dbReference>
<dbReference type="Gene3D" id="1.20.5.1930">
    <property type="match status" value="1"/>
</dbReference>
<dbReference type="GO" id="GO:0016020">
    <property type="term" value="C:membrane"/>
    <property type="evidence" value="ECO:0007669"/>
    <property type="project" value="InterPro"/>
</dbReference>
<keyword evidence="10" id="KW-1133">Transmembrane helix</keyword>
<evidence type="ECO:0000256" key="3">
    <source>
        <dbReference type="ARBA" id="ARBA00022553"/>
    </source>
</evidence>
<dbReference type="GO" id="GO:0000155">
    <property type="term" value="F:phosphorelay sensor kinase activity"/>
    <property type="evidence" value="ECO:0007669"/>
    <property type="project" value="InterPro"/>
</dbReference>
<dbReference type="EC" id="2.7.13.3" evidence="2"/>
<dbReference type="SMART" id="SM00387">
    <property type="entry name" value="HATPase_c"/>
    <property type="match status" value="1"/>
</dbReference>
<dbReference type="Gene3D" id="1.25.40.10">
    <property type="entry name" value="Tetratricopeptide repeat domain"/>
    <property type="match status" value="2"/>
</dbReference>
<dbReference type="PROSITE" id="PS50109">
    <property type="entry name" value="HIS_KIN"/>
    <property type="match status" value="1"/>
</dbReference>
<dbReference type="InterPro" id="IPR011712">
    <property type="entry name" value="Sig_transdc_His_kin_sub3_dim/P"/>
</dbReference>
<dbReference type="InterPro" id="IPR003594">
    <property type="entry name" value="HATPase_dom"/>
</dbReference>
<dbReference type="InterPro" id="IPR011990">
    <property type="entry name" value="TPR-like_helical_dom_sf"/>
</dbReference>
<accession>A0A4U1CMG8</accession>